<dbReference type="SMART" id="SM00146">
    <property type="entry name" value="PI3Kc"/>
    <property type="match status" value="1"/>
</dbReference>
<evidence type="ECO:0000259" key="9">
    <source>
        <dbReference type="PROSITE" id="PS50290"/>
    </source>
</evidence>
<dbReference type="CDD" id="cd05167">
    <property type="entry name" value="PI4Kc_III_alpha"/>
    <property type="match status" value="1"/>
</dbReference>
<protein>
    <recommendedName>
        <fullName evidence="3">1-phosphatidylinositol 4-kinase</fullName>
        <ecNumber evidence="3">2.7.1.67</ecNumber>
    </recommendedName>
</protein>
<dbReference type="PANTHER" id="PTHR10048">
    <property type="entry name" value="PHOSPHATIDYLINOSITOL KINASE"/>
    <property type="match status" value="1"/>
</dbReference>
<dbReference type="Gene3D" id="1.10.1070.11">
    <property type="entry name" value="Phosphatidylinositol 3-/4-kinase, catalytic domain"/>
    <property type="match status" value="1"/>
</dbReference>
<dbReference type="Pfam" id="PF00613">
    <property type="entry name" value="PI3Ka"/>
    <property type="match status" value="1"/>
</dbReference>
<dbReference type="InterPro" id="IPR015433">
    <property type="entry name" value="PI3/4_kinase"/>
</dbReference>
<feature type="domain" description="PI3K/PI4K catalytic" evidence="9">
    <location>
        <begin position="1754"/>
        <end position="2032"/>
    </location>
</feature>
<dbReference type="SUPFAM" id="SSF56112">
    <property type="entry name" value="Protein kinase-like (PK-like)"/>
    <property type="match status" value="1"/>
</dbReference>
<keyword evidence="4" id="KW-0808">Transferase</keyword>
<evidence type="ECO:0000313" key="11">
    <source>
        <dbReference type="EMBL" id="PSC72278.1"/>
    </source>
</evidence>
<dbReference type="GO" id="GO:0046854">
    <property type="term" value="P:phosphatidylinositol phosphate biosynthetic process"/>
    <property type="evidence" value="ECO:0007669"/>
    <property type="project" value="InterPro"/>
</dbReference>
<dbReference type="InterPro" id="IPR018936">
    <property type="entry name" value="PI3/4_kinase_CS"/>
</dbReference>
<dbReference type="InterPro" id="IPR036940">
    <property type="entry name" value="PI3/4_kinase_cat_sf"/>
</dbReference>
<feature type="compositionally biased region" description="Low complexity" evidence="8">
    <location>
        <begin position="1267"/>
        <end position="1281"/>
    </location>
</feature>
<feature type="compositionally biased region" description="Low complexity" evidence="8">
    <location>
        <begin position="1244"/>
        <end position="1253"/>
    </location>
</feature>
<feature type="domain" description="PIK helical" evidence="10">
    <location>
        <begin position="1492"/>
        <end position="1670"/>
    </location>
</feature>
<evidence type="ECO:0000256" key="2">
    <source>
        <dbReference type="ARBA" id="ARBA00006209"/>
    </source>
</evidence>
<dbReference type="OrthoDB" id="10264149at2759"/>
<proteinExistence type="inferred from homology"/>
<gene>
    <name evidence="11" type="ORF">C2E20_4607</name>
</gene>
<dbReference type="InterPro" id="IPR001263">
    <property type="entry name" value="PI3K_accessory_dom"/>
</dbReference>
<evidence type="ECO:0000256" key="7">
    <source>
        <dbReference type="ARBA" id="ARBA00022840"/>
    </source>
</evidence>
<comment type="similarity">
    <text evidence="2">Belongs to the PI3/PI4-kinase family. Type III PI4K subfamily.</text>
</comment>
<dbReference type="InterPro" id="IPR042236">
    <property type="entry name" value="PI3K_accessory_sf"/>
</dbReference>
<reference evidence="11 12" key="1">
    <citation type="journal article" date="2018" name="Plant J.">
        <title>Genome sequences of Chlorella sorokiniana UTEX 1602 and Micractinium conductrix SAG 241.80: implications to maltose excretion by a green alga.</title>
        <authorList>
            <person name="Arriola M.B."/>
            <person name="Velmurugan N."/>
            <person name="Zhang Y."/>
            <person name="Plunkett M.H."/>
            <person name="Hondzo H."/>
            <person name="Barney B.M."/>
        </authorList>
    </citation>
    <scope>NUCLEOTIDE SEQUENCE [LARGE SCALE GENOMIC DNA]</scope>
    <source>
        <strain evidence="11 12">SAG 241.80</strain>
    </source>
</reference>
<evidence type="ECO:0000256" key="3">
    <source>
        <dbReference type="ARBA" id="ARBA00012169"/>
    </source>
</evidence>
<comment type="catalytic activity">
    <reaction evidence="1">
        <text>a 1,2-diacyl-sn-glycero-3-phospho-(1D-myo-inositol) + ATP = a 1,2-diacyl-sn-glycero-3-phospho-(1D-myo-inositol 4-phosphate) + ADP + H(+)</text>
        <dbReference type="Rhea" id="RHEA:19877"/>
        <dbReference type="ChEBI" id="CHEBI:15378"/>
        <dbReference type="ChEBI" id="CHEBI:30616"/>
        <dbReference type="ChEBI" id="CHEBI:57880"/>
        <dbReference type="ChEBI" id="CHEBI:58178"/>
        <dbReference type="ChEBI" id="CHEBI:456216"/>
        <dbReference type="EC" id="2.7.1.67"/>
    </reaction>
</comment>
<dbReference type="GO" id="GO:0004430">
    <property type="term" value="F:1-phosphatidylinositol 4-kinase activity"/>
    <property type="evidence" value="ECO:0007669"/>
    <property type="project" value="UniProtKB-EC"/>
</dbReference>
<feature type="compositionally biased region" description="Gly residues" evidence="8">
    <location>
        <begin position="1254"/>
        <end position="1266"/>
    </location>
</feature>
<comment type="caution">
    <text evidence="11">The sequence shown here is derived from an EMBL/GenBank/DDBJ whole genome shotgun (WGS) entry which is preliminary data.</text>
</comment>
<evidence type="ECO:0000259" key="10">
    <source>
        <dbReference type="PROSITE" id="PS51545"/>
    </source>
</evidence>
<dbReference type="GO" id="GO:0005524">
    <property type="term" value="F:ATP binding"/>
    <property type="evidence" value="ECO:0007669"/>
    <property type="project" value="UniProtKB-KW"/>
</dbReference>
<accession>A0A2P6VDW8</accession>
<dbReference type="Pfam" id="PF19274">
    <property type="entry name" value="PI4K_N"/>
    <property type="match status" value="3"/>
</dbReference>
<feature type="region of interest" description="Disordered" evidence="8">
    <location>
        <begin position="597"/>
        <end position="624"/>
    </location>
</feature>
<dbReference type="Gene3D" id="1.25.40.70">
    <property type="entry name" value="Phosphatidylinositol 3-kinase, accessory domain (PIK)"/>
    <property type="match status" value="1"/>
</dbReference>
<dbReference type="FunFam" id="3.30.1010.10:FF:000014">
    <property type="entry name" value="Phosphatidylinositol 4-kinase STT4"/>
    <property type="match status" value="1"/>
</dbReference>
<evidence type="ECO:0000256" key="4">
    <source>
        <dbReference type="ARBA" id="ARBA00022679"/>
    </source>
</evidence>
<sequence length="2048" mass="215402">MAKAQREWAEALAARQPLPAEEVAAFASSVAAAGAGAGESGLAAAAASLEAVVPLALFLSRSLGKFPETVVPRIVNALQAVVAAVEAAASAETAAPSTPLPATPSATGAQLAAPKWAALLTAAVGELGAVQGLLPLHTDWKAQLSGAFAALLRALLAAARRHEQHPLLSGFRTALTAGRQRLPLTSADAAQLFLLIAERHLGLGAGVPAGVAGSWRQEGELPWALASQLAPLVLPSGQLGAEAASRVALGACGAIESALKPVLQQDDSGSEPSTQGSPMHAALPTPAFVAAAATLASQTACGLAQQGGGAGAATVDRVTDTLLTVCEDCTAAVAEIGVGDRASDALLSIALAIARQLLPLLTLAGERDGSALTDLLPRTQAVLGGAARLAELEYFFLKEAPAGSFSQRAPASGSTSGGGGGGGYDPEAKVKALWVWDLSQDLSGVFDDPALRHKRAWKLARTLAEGAASLLATAWQRAPADLTTTFVPLAGAALERQDALPVMGRMLALAGGDEELAHLVLPLIRDTLASQTSGADAEAYAVAAHTLASMAICCAVHDQRWGYDQVVDLLIKLYKFPNFSISRALLHGSQPAAAGGARPSTAAVLPSSRGGSPVPRQASAASSAFAGGGPDVPISGRCPGALADALLRLAEGVQGARLALIKELRTRLLTLFADFALILPNPSYVKDLGALLPAVGAVCEAAAAASSGRMSLSLSVGELSLDALNTAQEEDLLVLKLFRHLWLYCGVYDFGGLRKLEAQPSAAAAAAAFSHDHHRVTVAPAPPLPLDAAGGWPAAWRGALGRAAAATPLLIVGWEQYKPDEMLESLNSEFGSRLTKLGPAGEPPALMAAVGALVGSNAPPTSLPASMAAHILTQAAKSLCRARFSSYEACAQEGSVPLNAPMHHLRLCEPGSLGYAWQQAVAEKVFSVFSARLEADRLAFSAPADMDSLDACAQQLAQILVGYLVQQGPNAEVPRLADRLLAVLLDAFPALQYKREVLGAMFAAADEEEEAAQVAQADAPRPKLAYAWLARLLRRTCEAAPGPTEAGLSEQLGRMGASAVYSDGSAVEGLGRYLPEVLQLIRTGRTRFPMAALHAGMLRGAVAYSTKMHFLGRVAGLAESAEAGDVPGSSVPLQCAQALANALRQRHTDRAVADMYLQAAAALVQYPTAGVSRELRRLLAWVPVKRFTPGMMRVAVVTWPWALAAGAQELRVALMSDIADAWCYTVRARMGMFARHDTTPHVDSAAADGAASGANGGADGANGGSPRGSDAGGSPSAAHGSAAERAEAEVDAIQAHHMWISFLWELSEQHKHDLSSMRTHAVALSWRLFSASLADAGASLTAHPASAGARFRLLLLALRYCRAQEEAARNRPTPLPIVLLYEQVLAAALQWFELPVAWHYAERDLLREALGAVRDFAAAVAARPLPQLPRDLPQPHPVWGAAQLPPSNAQRQALLSVLLSAEVERLAAWADPLDAASVPPSAAASLSPAQWATHVRTAWAQVSPRLAVAVARRFPGAPPIREELQRLVVSDAGDPAVQGLPEAAPLLATPSAAKANAPQLQHLATWAPLPLLEAIALAAGPAGHHTAVLAFVARSLDACKPEEVAFFLPQLMQLLRDDRGGMVERFLLDAASRSVYFAHMLVCQLLSEGTPPDEAFNPTVKRSNWSPPSDTGLWALADRVRQRLMSELHGPVMERLSAELEFFDEVTAVSGKLYPVPKDERKAAAVKFLQDIKVPRDDLYIPTNPDCRVLEVIPESAAPMQSAAKCPILAAFRCEQSDDLGTHEKVTACIFKVGDDCRQDVLALQVMRLLKGAFDAAGLPLYLAPYGVVPTGHEQGIIEVIPQAKSRAQLGEMFDGGLFEIFQHEFGMPGARRFEAARRNFLESTAAYSVVTYLLWAKDRHNGNLMLDNLGRFLHIDFGYILGISPGGNLGFETAPFKLSYEMTQLLDPGGTRTSPTFKRFTELVVRGFLAARSVADSVVAAVAMMAPSQLPCFGYGKPVEQLRARFKLELSDAQAAAYMQGLVLSAYDKFTTGAYDAIQFMQQGIPK</sequence>
<keyword evidence="12" id="KW-1185">Reference proteome</keyword>
<dbReference type="PROSITE" id="PS00915">
    <property type="entry name" value="PI3_4_KINASE_1"/>
    <property type="match status" value="1"/>
</dbReference>
<feature type="region of interest" description="Disordered" evidence="8">
    <location>
        <begin position="1244"/>
        <end position="1286"/>
    </location>
</feature>
<dbReference type="Gene3D" id="3.30.1010.10">
    <property type="entry name" value="Phosphatidylinositol 3-kinase Catalytic Subunit, Chain A, domain 4"/>
    <property type="match status" value="1"/>
</dbReference>
<organism evidence="11 12">
    <name type="scientific">Micractinium conductrix</name>
    <dbReference type="NCBI Taxonomy" id="554055"/>
    <lineage>
        <taxon>Eukaryota</taxon>
        <taxon>Viridiplantae</taxon>
        <taxon>Chlorophyta</taxon>
        <taxon>core chlorophytes</taxon>
        <taxon>Trebouxiophyceae</taxon>
        <taxon>Chlorellales</taxon>
        <taxon>Chlorellaceae</taxon>
        <taxon>Chlorella clade</taxon>
        <taxon>Micractinium</taxon>
    </lineage>
</organism>
<evidence type="ECO:0000256" key="8">
    <source>
        <dbReference type="SAM" id="MobiDB-lite"/>
    </source>
</evidence>
<evidence type="ECO:0000256" key="1">
    <source>
        <dbReference type="ARBA" id="ARBA00001686"/>
    </source>
</evidence>
<keyword evidence="6" id="KW-0418">Kinase</keyword>
<evidence type="ECO:0000256" key="6">
    <source>
        <dbReference type="ARBA" id="ARBA00022777"/>
    </source>
</evidence>
<dbReference type="InterPro" id="IPR045495">
    <property type="entry name" value="PI4K_N"/>
</dbReference>
<dbReference type="PANTHER" id="PTHR10048:SF15">
    <property type="entry name" value="PHOSPHATIDYLINOSITOL 4-KINASE ALPHA"/>
    <property type="match status" value="1"/>
</dbReference>
<dbReference type="InterPro" id="IPR000403">
    <property type="entry name" value="PI3/4_kinase_cat_dom"/>
</dbReference>
<dbReference type="GO" id="GO:0005737">
    <property type="term" value="C:cytoplasm"/>
    <property type="evidence" value="ECO:0007669"/>
    <property type="project" value="TreeGrafter"/>
</dbReference>
<dbReference type="FunFam" id="1.10.1070.11:FF:000012">
    <property type="entry name" value="Phosphatidylinositol 4-kinase alpha 1"/>
    <property type="match status" value="1"/>
</dbReference>
<keyword evidence="5" id="KW-0547">Nucleotide-binding</keyword>
<dbReference type="STRING" id="554055.A0A2P6VDW8"/>
<name>A0A2P6VDW8_9CHLO</name>
<dbReference type="SUPFAM" id="SSF48371">
    <property type="entry name" value="ARM repeat"/>
    <property type="match status" value="1"/>
</dbReference>
<dbReference type="InterPro" id="IPR016024">
    <property type="entry name" value="ARM-type_fold"/>
</dbReference>
<dbReference type="GO" id="GO:0005886">
    <property type="term" value="C:plasma membrane"/>
    <property type="evidence" value="ECO:0007669"/>
    <property type="project" value="TreeGrafter"/>
</dbReference>
<dbReference type="Proteomes" id="UP000239649">
    <property type="component" value="Unassembled WGS sequence"/>
</dbReference>
<dbReference type="EMBL" id="LHPF02000011">
    <property type="protein sequence ID" value="PSC72278.1"/>
    <property type="molecule type" value="Genomic_DNA"/>
</dbReference>
<dbReference type="InterPro" id="IPR011009">
    <property type="entry name" value="Kinase-like_dom_sf"/>
</dbReference>
<dbReference type="EC" id="2.7.1.67" evidence="3"/>
<keyword evidence="7" id="KW-0067">ATP-binding</keyword>
<dbReference type="Pfam" id="PF00454">
    <property type="entry name" value="PI3_PI4_kinase"/>
    <property type="match status" value="1"/>
</dbReference>
<dbReference type="GO" id="GO:0048015">
    <property type="term" value="P:phosphatidylinositol-mediated signaling"/>
    <property type="evidence" value="ECO:0007669"/>
    <property type="project" value="TreeGrafter"/>
</dbReference>
<dbReference type="PROSITE" id="PS51545">
    <property type="entry name" value="PIK_HELICAL"/>
    <property type="match status" value="1"/>
</dbReference>
<evidence type="ECO:0000256" key="5">
    <source>
        <dbReference type="ARBA" id="ARBA00022741"/>
    </source>
</evidence>
<evidence type="ECO:0000313" key="12">
    <source>
        <dbReference type="Proteomes" id="UP000239649"/>
    </source>
</evidence>
<dbReference type="PROSITE" id="PS50290">
    <property type="entry name" value="PI3_4_KINASE_3"/>
    <property type="match status" value="1"/>
</dbReference>